<evidence type="ECO:0000313" key="2">
    <source>
        <dbReference type="EMBL" id="RZV39891.1"/>
    </source>
</evidence>
<dbReference type="EMBL" id="SHMQ01000005">
    <property type="protein sequence ID" value="RZV39891.1"/>
    <property type="molecule type" value="Genomic_DNA"/>
</dbReference>
<gene>
    <name evidence="2" type="ORF">EVJ48_02920</name>
</gene>
<comment type="caution">
    <text evidence="2">The sequence shown here is derived from an EMBL/GenBank/DDBJ whole genome shotgun (WGS) entry which is preliminary data.</text>
</comment>
<keyword evidence="1" id="KW-0175">Coiled coil</keyword>
<evidence type="ECO:0000313" key="3">
    <source>
        <dbReference type="Proteomes" id="UP000322454"/>
    </source>
</evidence>
<dbReference type="AlphaFoldDB" id="A0A520XFD5"/>
<organism evidence="2 3">
    <name type="scientific">Candidatus Acidulodesulfobacterium acidiphilum</name>
    <dbReference type="NCBI Taxonomy" id="2597224"/>
    <lineage>
        <taxon>Bacteria</taxon>
        <taxon>Deltaproteobacteria</taxon>
        <taxon>Candidatus Acidulodesulfobacterales</taxon>
        <taxon>Candidatus Acidulodesulfobacterium</taxon>
    </lineage>
</organism>
<dbReference type="Proteomes" id="UP000322454">
    <property type="component" value="Unassembled WGS sequence"/>
</dbReference>
<accession>A0A520XFD5</accession>
<sequence>MARQNEGQGKSKNISIRVSPDLFKSLQKSRAEFNLDISGTVRIILEIMPTDLFREYKEIGAKLKNKNKRIKNLETVIKDSIAEAVREGNAILKQLENSKSK</sequence>
<feature type="coiled-coil region" evidence="1">
    <location>
        <begin position="56"/>
        <end position="83"/>
    </location>
</feature>
<name>A0A520XFD5_9DELT</name>
<reference evidence="2 3" key="1">
    <citation type="submission" date="2019-01" db="EMBL/GenBank/DDBJ databases">
        <title>Insights into ecological role of a new deltaproteobacterial order Candidatus Sinidesulfobacterales (Sva0485) by metagenomics and metatranscriptomics.</title>
        <authorList>
            <person name="Tan S."/>
            <person name="Liu J."/>
            <person name="Fang Y."/>
            <person name="Hedlund B."/>
            <person name="Lian Z.-H."/>
            <person name="Huang L.-Y."/>
            <person name="Li J.-T."/>
            <person name="Huang L.-N."/>
            <person name="Li W.-J."/>
            <person name="Jiang H.-C."/>
            <person name="Dong H.-L."/>
            <person name="Shu W.-S."/>
        </authorList>
    </citation>
    <scope>NUCLEOTIDE SEQUENCE [LARGE SCALE GENOMIC DNA]</scope>
    <source>
        <strain evidence="2">AP4</strain>
    </source>
</reference>
<proteinExistence type="predicted"/>
<protein>
    <submittedName>
        <fullName evidence="2">Uncharacterized protein</fullName>
    </submittedName>
</protein>
<evidence type="ECO:0000256" key="1">
    <source>
        <dbReference type="SAM" id="Coils"/>
    </source>
</evidence>